<protein>
    <submittedName>
        <fullName evidence="4">Hippurate hydrolase</fullName>
    </submittedName>
</protein>
<dbReference type="PANTHER" id="PTHR11014:SF63">
    <property type="entry name" value="METALLOPEPTIDASE, PUTATIVE (AFU_ORTHOLOGUE AFUA_6G09600)-RELATED"/>
    <property type="match status" value="1"/>
</dbReference>
<keyword evidence="1 4" id="KW-0378">Hydrolase</keyword>
<evidence type="ECO:0000313" key="4">
    <source>
        <dbReference type="EMBL" id="TWI79933.1"/>
    </source>
</evidence>
<dbReference type="SUPFAM" id="SSF53187">
    <property type="entry name" value="Zn-dependent exopeptidases"/>
    <property type="match status" value="1"/>
</dbReference>
<dbReference type="FunFam" id="3.30.70.360:FF:000001">
    <property type="entry name" value="N-acetyldiaminopimelate deacetylase"/>
    <property type="match status" value="1"/>
</dbReference>
<dbReference type="RefSeq" id="WP_145347483.1">
    <property type="nucleotide sequence ID" value="NZ_SMLY01000064.1"/>
</dbReference>
<feature type="binding site" evidence="2">
    <location>
        <position position="360"/>
    </location>
    <ligand>
        <name>Mn(2+)</name>
        <dbReference type="ChEBI" id="CHEBI:29035"/>
        <label>2</label>
    </ligand>
</feature>
<comment type="caution">
    <text evidence="4">The sequence shown here is derived from an EMBL/GenBank/DDBJ whole genome shotgun (WGS) entry which is preliminary data.</text>
</comment>
<proteinExistence type="predicted"/>
<sequence>MPIVNRLAEFAEEVTAWRHDFHENPETLYDTVRTSARVAELLESFGVDEVTTGIGKTGVVGVIKGRNGGAGKSVGLRADMDALPIEEATGKPYASKIPGKMHACGHDGHTAMLLGAAKYLAETRNFDGTVIVIFQPAEEGGAGAKAMIDDGLMTRWHMDEVYGMHNYPGLPVGEFAIRKGGIMAATDTFEVTISGRGGHAAKPNETIDPIVAGSHIVSALQTIASRNANPLHAVVVSVTVFQAGSAYNVIPQTATLRGTIRTLDNDVRALAEKRFKSITATIAESFGATATIEFQRGYPVTANHDAQTDFATTVARSIAGHDKVETNIHPMMGGEDFSYMLLERPGAFIFAGNGDSAGLHHPEYDFNDDLIPVGCSYWVKLVETALPASA</sequence>
<evidence type="ECO:0000313" key="5">
    <source>
        <dbReference type="Proteomes" id="UP000320593"/>
    </source>
</evidence>
<keyword evidence="2" id="KW-0464">Manganese</keyword>
<dbReference type="Proteomes" id="UP000320593">
    <property type="component" value="Unassembled WGS sequence"/>
</dbReference>
<dbReference type="InterPro" id="IPR036264">
    <property type="entry name" value="Bact_exopeptidase_dim_dom"/>
</dbReference>
<evidence type="ECO:0000259" key="3">
    <source>
        <dbReference type="Pfam" id="PF07687"/>
    </source>
</evidence>
<keyword evidence="5" id="KW-1185">Reference proteome</keyword>
<feature type="binding site" evidence="2">
    <location>
        <position position="165"/>
    </location>
    <ligand>
        <name>Mn(2+)</name>
        <dbReference type="ChEBI" id="CHEBI:29035"/>
        <label>2</label>
    </ligand>
</feature>
<evidence type="ECO:0000256" key="1">
    <source>
        <dbReference type="ARBA" id="ARBA00022801"/>
    </source>
</evidence>
<accession>A0A562SFL0</accession>
<dbReference type="Gene3D" id="3.30.70.360">
    <property type="match status" value="1"/>
</dbReference>
<dbReference type="PIRSF" id="PIRSF005962">
    <property type="entry name" value="Pept_M20D_amidohydro"/>
    <property type="match status" value="1"/>
</dbReference>
<dbReference type="NCBIfam" id="TIGR01891">
    <property type="entry name" value="amidohydrolases"/>
    <property type="match status" value="1"/>
</dbReference>
<feature type="domain" description="Peptidase M20 dimerisation" evidence="3">
    <location>
        <begin position="188"/>
        <end position="282"/>
    </location>
</feature>
<gene>
    <name evidence="4" type="ORF">JM93_04282</name>
</gene>
<reference evidence="4 5" key="1">
    <citation type="submission" date="2019-07" db="EMBL/GenBank/DDBJ databases">
        <title>Genomic Encyclopedia of Archaeal and Bacterial Type Strains, Phase II (KMG-II): from individual species to whole genera.</title>
        <authorList>
            <person name="Goeker M."/>
        </authorList>
    </citation>
    <scope>NUCLEOTIDE SEQUENCE [LARGE SCALE GENOMIC DNA]</scope>
    <source>
        <strain evidence="4 5">ATCC BAA-252</strain>
    </source>
</reference>
<evidence type="ECO:0000256" key="2">
    <source>
        <dbReference type="PIRSR" id="PIRSR005962-1"/>
    </source>
</evidence>
<name>A0A562SFL0_9HYPH</name>
<feature type="binding site" evidence="2">
    <location>
        <position position="104"/>
    </location>
    <ligand>
        <name>Mn(2+)</name>
        <dbReference type="ChEBI" id="CHEBI:29035"/>
        <label>2</label>
    </ligand>
</feature>
<dbReference type="GO" id="GO:0046872">
    <property type="term" value="F:metal ion binding"/>
    <property type="evidence" value="ECO:0007669"/>
    <property type="project" value="UniProtKB-KW"/>
</dbReference>
<dbReference type="PANTHER" id="PTHR11014">
    <property type="entry name" value="PEPTIDASE M20 FAMILY MEMBER"/>
    <property type="match status" value="1"/>
</dbReference>
<dbReference type="SUPFAM" id="SSF55031">
    <property type="entry name" value="Bacterial exopeptidase dimerisation domain"/>
    <property type="match status" value="1"/>
</dbReference>
<dbReference type="OrthoDB" id="9777385at2"/>
<dbReference type="InterPro" id="IPR011650">
    <property type="entry name" value="Peptidase_M20_dimer"/>
</dbReference>
<dbReference type="Pfam" id="PF07687">
    <property type="entry name" value="M20_dimer"/>
    <property type="match status" value="1"/>
</dbReference>
<keyword evidence="2" id="KW-0479">Metal-binding</keyword>
<feature type="binding site" evidence="2">
    <location>
        <position position="139"/>
    </location>
    <ligand>
        <name>Mn(2+)</name>
        <dbReference type="ChEBI" id="CHEBI:29035"/>
        <label>2</label>
    </ligand>
</feature>
<dbReference type="Pfam" id="PF01546">
    <property type="entry name" value="Peptidase_M20"/>
    <property type="match status" value="1"/>
</dbReference>
<dbReference type="EMBL" id="VLLF01000013">
    <property type="protein sequence ID" value="TWI79933.1"/>
    <property type="molecule type" value="Genomic_DNA"/>
</dbReference>
<dbReference type="CDD" id="cd05666">
    <property type="entry name" value="M20_Acy1-like"/>
    <property type="match status" value="1"/>
</dbReference>
<comment type="cofactor">
    <cofactor evidence="2">
        <name>Mn(2+)</name>
        <dbReference type="ChEBI" id="CHEBI:29035"/>
    </cofactor>
    <text evidence="2">The Mn(2+) ion enhances activity.</text>
</comment>
<dbReference type="InterPro" id="IPR002933">
    <property type="entry name" value="Peptidase_M20"/>
</dbReference>
<dbReference type="AlphaFoldDB" id="A0A562SFL0"/>
<dbReference type="GO" id="GO:0019877">
    <property type="term" value="P:diaminopimelate biosynthetic process"/>
    <property type="evidence" value="ECO:0007669"/>
    <property type="project" value="UniProtKB-ARBA"/>
</dbReference>
<organism evidence="4 5">
    <name type="scientific">Roseibium hamelinense</name>
    <dbReference type="NCBI Taxonomy" id="150831"/>
    <lineage>
        <taxon>Bacteria</taxon>
        <taxon>Pseudomonadati</taxon>
        <taxon>Pseudomonadota</taxon>
        <taxon>Alphaproteobacteria</taxon>
        <taxon>Hyphomicrobiales</taxon>
        <taxon>Stappiaceae</taxon>
        <taxon>Roseibium</taxon>
    </lineage>
</organism>
<dbReference type="Gene3D" id="3.40.630.10">
    <property type="entry name" value="Zn peptidases"/>
    <property type="match status" value="1"/>
</dbReference>
<feature type="binding site" evidence="2">
    <location>
        <position position="106"/>
    </location>
    <ligand>
        <name>Mn(2+)</name>
        <dbReference type="ChEBI" id="CHEBI:29035"/>
        <label>2</label>
    </ligand>
</feature>
<dbReference type="GO" id="GO:0050118">
    <property type="term" value="F:N-acetyldiaminopimelate deacetylase activity"/>
    <property type="evidence" value="ECO:0007669"/>
    <property type="project" value="UniProtKB-ARBA"/>
</dbReference>
<dbReference type="InterPro" id="IPR017439">
    <property type="entry name" value="Amidohydrolase"/>
</dbReference>